<evidence type="ECO:0000256" key="4">
    <source>
        <dbReference type="ARBA" id="ARBA00022734"/>
    </source>
</evidence>
<dbReference type="Proteomes" id="UP000560386">
    <property type="component" value="Unassembled WGS sequence"/>
</dbReference>
<keyword evidence="4" id="KW-0430">Lectin</keyword>
<dbReference type="Gene3D" id="3.10.100.10">
    <property type="entry name" value="Mannose-Binding Protein A, subunit A"/>
    <property type="match status" value="1"/>
</dbReference>
<accession>A0A7K8KZ62</accession>
<evidence type="ECO:0000256" key="1">
    <source>
        <dbReference type="ARBA" id="ARBA00004613"/>
    </source>
</evidence>
<dbReference type="InterPro" id="IPR016187">
    <property type="entry name" value="CTDL_fold"/>
</dbReference>
<dbReference type="PANTHER" id="PTHR22799:SF1">
    <property type="entry name" value="C-TYPE LECTIN DOMAIN FAMILY 11 MEMBER A"/>
    <property type="match status" value="1"/>
</dbReference>
<dbReference type="PANTHER" id="PTHR22799">
    <property type="entry name" value="TETRANECTIN-RELATED"/>
    <property type="match status" value="1"/>
</dbReference>
<dbReference type="PROSITE" id="PS50041">
    <property type="entry name" value="C_TYPE_LECTIN_2"/>
    <property type="match status" value="1"/>
</dbReference>
<evidence type="ECO:0000313" key="8">
    <source>
        <dbReference type="EMBL" id="NXE22368.1"/>
    </source>
</evidence>
<evidence type="ECO:0000259" key="7">
    <source>
        <dbReference type="PROSITE" id="PS50041"/>
    </source>
</evidence>
<keyword evidence="5" id="KW-1015">Disulfide bond</keyword>
<feature type="non-terminal residue" evidence="8">
    <location>
        <position position="1"/>
    </location>
</feature>
<evidence type="ECO:0000256" key="5">
    <source>
        <dbReference type="ARBA" id="ARBA00023157"/>
    </source>
</evidence>
<dbReference type="Pfam" id="PF00059">
    <property type="entry name" value="Lectin_C"/>
    <property type="match status" value="1"/>
</dbReference>
<comment type="caution">
    <text evidence="8">The sequence shown here is derived from an EMBL/GenBank/DDBJ whole genome shotgun (WGS) entry which is preliminary data.</text>
</comment>
<evidence type="ECO:0000256" key="2">
    <source>
        <dbReference type="ARBA" id="ARBA00022525"/>
    </source>
</evidence>
<dbReference type="InterPro" id="IPR018378">
    <property type="entry name" value="C-type_lectin_CS"/>
</dbReference>
<dbReference type="SUPFAM" id="SSF56436">
    <property type="entry name" value="C-type lectin-like"/>
    <property type="match status" value="1"/>
</dbReference>
<evidence type="ECO:0000313" key="9">
    <source>
        <dbReference type="Proteomes" id="UP000560386"/>
    </source>
</evidence>
<feature type="domain" description="C-type lectin" evidence="7">
    <location>
        <begin position="87"/>
        <end position="172"/>
    </location>
</feature>
<dbReference type="InterPro" id="IPR016186">
    <property type="entry name" value="C-type_lectin-like/link_sf"/>
</dbReference>
<dbReference type="InterPro" id="IPR051663">
    <property type="entry name" value="CLec_Tetranectin-domain"/>
</dbReference>
<feature type="non-terminal residue" evidence="8">
    <location>
        <position position="173"/>
    </location>
</feature>
<proteinExistence type="predicted"/>
<dbReference type="InterPro" id="IPR001304">
    <property type="entry name" value="C-type_lectin-like"/>
</dbReference>
<feature type="signal peptide" evidence="6">
    <location>
        <begin position="1"/>
        <end position="21"/>
    </location>
</feature>
<reference evidence="8 9" key="1">
    <citation type="submission" date="2019-09" db="EMBL/GenBank/DDBJ databases">
        <title>Bird 10,000 Genomes (B10K) Project - Family phase.</title>
        <authorList>
            <person name="Zhang G."/>
        </authorList>
    </citation>
    <scope>NUCLEOTIDE SEQUENCE [LARGE SCALE GENOMIC DNA]</scope>
    <source>
        <strain evidence="8">B10K-CU-031-01</strain>
        <tissue evidence="8">Muscle</tissue>
    </source>
</reference>
<keyword evidence="9" id="KW-1185">Reference proteome</keyword>
<dbReference type="AlphaFoldDB" id="A0A7K8KZ62"/>
<gene>
    <name evidence="8" type="primary">Sftpa1_0</name>
    <name evidence="8" type="ORF">ARDKOR_R07965</name>
</gene>
<dbReference type="GO" id="GO:0030246">
    <property type="term" value="F:carbohydrate binding"/>
    <property type="evidence" value="ECO:0007669"/>
    <property type="project" value="UniProtKB-KW"/>
</dbReference>
<evidence type="ECO:0000256" key="6">
    <source>
        <dbReference type="SAM" id="SignalP"/>
    </source>
</evidence>
<dbReference type="PROSITE" id="PS00615">
    <property type="entry name" value="C_TYPE_LECTIN_1"/>
    <property type="match status" value="1"/>
</dbReference>
<sequence>MLSPQFHKILGAAFFLLPCCAQGKPSGIPPLPGFTHLPEDGKYEGFIPGFLPPSDNEMEDIICHLKHRISRLKEVIYLPLLSPVAGLVGINKMSNKMAILFFVKSFNTYAYLGIKESLIPNKFQFLDGTQLNYTNWYLNEPSQKGEEECVEIYTDGTWNDKRCHQHRLIVCQF</sequence>
<evidence type="ECO:0000256" key="3">
    <source>
        <dbReference type="ARBA" id="ARBA00022729"/>
    </source>
</evidence>
<organism evidence="8 9">
    <name type="scientific">Ardeotis kori</name>
    <dbReference type="NCBI Taxonomy" id="89386"/>
    <lineage>
        <taxon>Eukaryota</taxon>
        <taxon>Metazoa</taxon>
        <taxon>Chordata</taxon>
        <taxon>Craniata</taxon>
        <taxon>Vertebrata</taxon>
        <taxon>Euteleostomi</taxon>
        <taxon>Archelosauria</taxon>
        <taxon>Archosauria</taxon>
        <taxon>Dinosauria</taxon>
        <taxon>Saurischia</taxon>
        <taxon>Theropoda</taxon>
        <taxon>Coelurosauria</taxon>
        <taxon>Aves</taxon>
        <taxon>Neognathae</taxon>
        <taxon>Neoaves</taxon>
        <taxon>Otidimorphae</taxon>
        <taxon>Otidiformes</taxon>
        <taxon>Otididae</taxon>
        <taxon>Ardeotis</taxon>
    </lineage>
</organism>
<protein>
    <submittedName>
        <fullName evidence="8">SFTPA protein</fullName>
    </submittedName>
</protein>
<dbReference type="GO" id="GO:0005615">
    <property type="term" value="C:extracellular space"/>
    <property type="evidence" value="ECO:0007669"/>
    <property type="project" value="TreeGrafter"/>
</dbReference>
<keyword evidence="3 6" id="KW-0732">Signal</keyword>
<name>A0A7K8KZ62_9AVES</name>
<feature type="chain" id="PRO_5029477847" evidence="6">
    <location>
        <begin position="22"/>
        <end position="173"/>
    </location>
</feature>
<dbReference type="GO" id="GO:0008083">
    <property type="term" value="F:growth factor activity"/>
    <property type="evidence" value="ECO:0007669"/>
    <property type="project" value="TreeGrafter"/>
</dbReference>
<comment type="subcellular location">
    <subcellularLocation>
        <location evidence="1">Secreted</location>
    </subcellularLocation>
</comment>
<dbReference type="EMBL" id="VWPR01000334">
    <property type="protein sequence ID" value="NXE22368.1"/>
    <property type="molecule type" value="Genomic_DNA"/>
</dbReference>
<dbReference type="GO" id="GO:0001503">
    <property type="term" value="P:ossification"/>
    <property type="evidence" value="ECO:0007669"/>
    <property type="project" value="TreeGrafter"/>
</dbReference>
<keyword evidence="2" id="KW-0964">Secreted</keyword>